<dbReference type="GeneID" id="26643231"/>
<reference evidence="1 2" key="1">
    <citation type="submission" date="2013-07" db="EMBL/GenBank/DDBJ databases">
        <title>Sequencing and analysis of the complete genome of Microcystis aeruginosa phage MaMV-DC.</title>
        <authorList>
            <person name="Ou T."/>
            <person name="Li S.H."/>
            <person name="Zhang Q.Y."/>
        </authorList>
    </citation>
    <scope>NUCLEOTIDE SEQUENCE [LARGE SCALE GENOMIC DNA]</scope>
</reference>
<evidence type="ECO:0000313" key="1">
    <source>
        <dbReference type="EMBL" id="AGR48618.1"/>
    </source>
</evidence>
<dbReference type="RefSeq" id="YP_009217737.1">
    <property type="nucleotide sequence ID" value="NC_029002.1"/>
</dbReference>
<organism evidence="1 2">
    <name type="scientific">Microcystis phage MaMV-DC</name>
    <dbReference type="NCBI Taxonomy" id="1357715"/>
    <lineage>
        <taxon>Viruses</taxon>
        <taxon>Duplodnaviria</taxon>
        <taxon>Heunggongvirae</taxon>
        <taxon>Uroviricota</taxon>
        <taxon>Caudoviricetes</taxon>
        <taxon>Fukuivirus</taxon>
        <taxon>Fukuivirus MVDC</taxon>
    </lineage>
</organism>
<proteinExistence type="predicted"/>
<keyword evidence="2" id="KW-1185">Reference proteome</keyword>
<gene>
    <name evidence="1" type="ORF">MaMVDC_53</name>
</gene>
<dbReference type="KEGG" id="vg:26643231"/>
<dbReference type="EMBL" id="KF356199">
    <property type="protein sequence ID" value="AGR48618.1"/>
    <property type="molecule type" value="Genomic_DNA"/>
</dbReference>
<sequence length="76" mass="8346">MLKYTIRATDGRYLAPITIEEAEELERGGIIRPDGEGGYIMVADSAFAVSQYVIYDCQSLCDGLEGPTVIERTASR</sequence>
<evidence type="ECO:0000313" key="2">
    <source>
        <dbReference type="Proteomes" id="UP000028567"/>
    </source>
</evidence>
<name>A0A075BSL3_9CAUD</name>
<accession>A0A075BSL3</accession>
<protein>
    <submittedName>
        <fullName evidence="1">Uncharacterized protein</fullName>
    </submittedName>
</protein>
<dbReference type="Proteomes" id="UP000028567">
    <property type="component" value="Segment"/>
</dbReference>